<evidence type="ECO:0008006" key="3">
    <source>
        <dbReference type="Google" id="ProtNLM"/>
    </source>
</evidence>
<comment type="caution">
    <text evidence="1">The sequence shown here is derived from an EMBL/GenBank/DDBJ whole genome shotgun (WGS) entry which is preliminary data.</text>
</comment>
<dbReference type="SUPFAM" id="SSF48452">
    <property type="entry name" value="TPR-like"/>
    <property type="match status" value="1"/>
</dbReference>
<evidence type="ECO:0000313" key="1">
    <source>
        <dbReference type="EMBL" id="NSL54860.1"/>
    </source>
</evidence>
<reference evidence="1 2" key="1">
    <citation type="submission" date="2020-06" db="EMBL/GenBank/DDBJ databases">
        <title>Draft genome of Uliginosibacterium sp. IMCC34675.</title>
        <authorList>
            <person name="Song J."/>
        </authorList>
    </citation>
    <scope>NUCLEOTIDE SEQUENCE [LARGE SCALE GENOMIC DNA]</scope>
    <source>
        <strain evidence="1 2">IMCC34675</strain>
    </source>
</reference>
<accession>A0ABX2IE10</accession>
<dbReference type="Proteomes" id="UP000778523">
    <property type="component" value="Unassembled WGS sequence"/>
</dbReference>
<proteinExistence type="predicted"/>
<dbReference type="Gene3D" id="1.25.40.10">
    <property type="entry name" value="Tetratricopeptide repeat domain"/>
    <property type="match status" value="1"/>
</dbReference>
<dbReference type="EMBL" id="JABCSC020000002">
    <property type="protein sequence ID" value="NSL54860.1"/>
    <property type="molecule type" value="Genomic_DNA"/>
</dbReference>
<evidence type="ECO:0000313" key="2">
    <source>
        <dbReference type="Proteomes" id="UP000778523"/>
    </source>
</evidence>
<keyword evidence="2" id="KW-1185">Reference proteome</keyword>
<protein>
    <recommendedName>
        <fullName evidence="3">Tetratricopeptide repeat protein</fullName>
    </recommendedName>
</protein>
<dbReference type="InterPro" id="IPR011990">
    <property type="entry name" value="TPR-like_helical_dom_sf"/>
</dbReference>
<sequence length="190" mass="20530">MSGTQVNHELSGDDLDFGGLDAAVLGAGLPAQAEFLIAQAGMIRHQVAEAQALLEGAHQLAPQHPATLIALYRFHFYGNRLAEARAIALRALDMASAALGVAREWSTVQPDPRFTALEALPRFYLFSLKGLAYLSLRLGEIEAGRAMVAKLAELDPRNKVGHEVLAGVIARIGREDADYEDEDERSEVIA</sequence>
<dbReference type="RefSeq" id="WP_170021375.1">
    <property type="nucleotide sequence ID" value="NZ_JABCSC020000002.1"/>
</dbReference>
<gene>
    <name evidence="1" type="ORF">HJ583_007470</name>
</gene>
<name>A0ABX2IE10_9RHOO</name>
<organism evidence="1 2">
    <name type="scientific">Uliginosibacterium aquaticum</name>
    <dbReference type="NCBI Taxonomy" id="2731212"/>
    <lineage>
        <taxon>Bacteria</taxon>
        <taxon>Pseudomonadati</taxon>
        <taxon>Pseudomonadota</taxon>
        <taxon>Betaproteobacteria</taxon>
        <taxon>Rhodocyclales</taxon>
        <taxon>Zoogloeaceae</taxon>
        <taxon>Uliginosibacterium</taxon>
    </lineage>
</organism>